<dbReference type="Proteomes" id="UP000325434">
    <property type="component" value="Unassembled WGS sequence"/>
</dbReference>
<name>A0A5N6GPR3_ASPFL</name>
<reference evidence="2" key="1">
    <citation type="submission" date="2019-04" db="EMBL/GenBank/DDBJ databases">
        <title>Friends and foes A comparative genomics study of 23 Aspergillus species from section Flavi.</title>
        <authorList>
            <consortium name="DOE Joint Genome Institute"/>
            <person name="Kjaerbolling I."/>
            <person name="Vesth T."/>
            <person name="Frisvad J.C."/>
            <person name="Nybo J.L."/>
            <person name="Theobald S."/>
            <person name="Kildgaard S."/>
            <person name="Isbrandt T."/>
            <person name="Kuo A."/>
            <person name="Sato A."/>
            <person name="Lyhne E.K."/>
            <person name="Kogle M.E."/>
            <person name="Wiebenga A."/>
            <person name="Kun R.S."/>
            <person name="Lubbers R.J."/>
            <person name="Makela M.R."/>
            <person name="Barry K."/>
            <person name="Chovatia M."/>
            <person name="Clum A."/>
            <person name="Daum C."/>
            <person name="Haridas S."/>
            <person name="He G."/>
            <person name="LaButti K."/>
            <person name="Lipzen A."/>
            <person name="Mondo S."/>
            <person name="Riley R."/>
            <person name="Salamov A."/>
            <person name="Simmons B.A."/>
            <person name="Magnuson J.K."/>
            <person name="Henrissat B."/>
            <person name="Mortensen U.H."/>
            <person name="Larsen T.O."/>
            <person name="Devries R.P."/>
            <person name="Grigoriev I.V."/>
            <person name="Machida M."/>
            <person name="Baker S.E."/>
            <person name="Andersen M.R."/>
        </authorList>
    </citation>
    <scope>NUCLEOTIDE SEQUENCE [LARGE SCALE GENOMIC DNA]</scope>
    <source>
        <strain evidence="2">CBS 121.62</strain>
    </source>
</reference>
<evidence type="ECO:0000256" key="1">
    <source>
        <dbReference type="SAM" id="MobiDB-lite"/>
    </source>
</evidence>
<feature type="region of interest" description="Disordered" evidence="1">
    <location>
        <begin position="1"/>
        <end position="32"/>
    </location>
</feature>
<feature type="compositionally biased region" description="Basic and acidic residues" evidence="1">
    <location>
        <begin position="1"/>
        <end position="12"/>
    </location>
</feature>
<proteinExistence type="predicted"/>
<dbReference type="PANTHER" id="PTHR40618:SF1">
    <property type="entry name" value="B-ZIP TRANSCRIPTION FACTOR (EUROFUNG)"/>
    <property type="match status" value="1"/>
</dbReference>
<evidence type="ECO:0008006" key="3">
    <source>
        <dbReference type="Google" id="ProtNLM"/>
    </source>
</evidence>
<dbReference type="PANTHER" id="PTHR40618">
    <property type="entry name" value="B-ZIP TRANSCRIPTION FACTOR (EUROFUNG)-RELATED"/>
    <property type="match status" value="1"/>
</dbReference>
<dbReference type="AlphaFoldDB" id="A0A5N6GPR3"/>
<dbReference type="EMBL" id="ML734635">
    <property type="protein sequence ID" value="KAB8243865.1"/>
    <property type="molecule type" value="Genomic_DNA"/>
</dbReference>
<dbReference type="VEuPathDB" id="FungiDB:AFLA_003017"/>
<gene>
    <name evidence="2" type="ORF">BDV35DRAFT_395393</name>
</gene>
<accession>A0A5N6GPR3</accession>
<evidence type="ECO:0000313" key="2">
    <source>
        <dbReference type="EMBL" id="KAB8243865.1"/>
    </source>
</evidence>
<sequence length="108" mass="12849">MPRTLTEREPRAARRGRPPIKELEEEAADETDNKRIRMRRAQRAYRTRKEETLISEKARSEQLSKALDDAMQTFISFHRHVYEFHQTRHSPGLLFHLNQAFMQINAMA</sequence>
<organism evidence="2">
    <name type="scientific">Aspergillus flavus</name>
    <dbReference type="NCBI Taxonomy" id="5059"/>
    <lineage>
        <taxon>Eukaryota</taxon>
        <taxon>Fungi</taxon>
        <taxon>Dikarya</taxon>
        <taxon>Ascomycota</taxon>
        <taxon>Pezizomycotina</taxon>
        <taxon>Eurotiomycetes</taxon>
        <taxon>Eurotiomycetidae</taxon>
        <taxon>Eurotiales</taxon>
        <taxon>Aspergillaceae</taxon>
        <taxon>Aspergillus</taxon>
        <taxon>Aspergillus subgen. Circumdati</taxon>
    </lineage>
</organism>
<dbReference type="SUPFAM" id="SSF57959">
    <property type="entry name" value="Leucine zipper domain"/>
    <property type="match status" value="1"/>
</dbReference>
<dbReference type="GO" id="GO:0003700">
    <property type="term" value="F:DNA-binding transcription factor activity"/>
    <property type="evidence" value="ECO:0007669"/>
    <property type="project" value="InterPro"/>
</dbReference>
<dbReference type="VEuPathDB" id="FungiDB:F9C07_250"/>
<dbReference type="InterPro" id="IPR046347">
    <property type="entry name" value="bZIP_sf"/>
</dbReference>
<protein>
    <recommendedName>
        <fullName evidence="3">BZIP domain-containing protein</fullName>
    </recommendedName>
</protein>